<name>A0A821PZM8_9NEOP</name>
<dbReference type="Proteomes" id="UP000663880">
    <property type="component" value="Unassembled WGS sequence"/>
</dbReference>
<comment type="caution">
    <text evidence="11">The sequence shown here is derived from an EMBL/GenBank/DDBJ whole genome shotgun (WGS) entry which is preliminary data.</text>
</comment>
<keyword evidence="4 10" id="KW-0812">Transmembrane</keyword>
<feature type="transmembrane region" description="Helical" evidence="10">
    <location>
        <begin position="145"/>
        <end position="163"/>
    </location>
</feature>
<evidence type="ECO:0000256" key="9">
    <source>
        <dbReference type="ARBA" id="ARBA00023224"/>
    </source>
</evidence>
<evidence type="ECO:0000313" key="11">
    <source>
        <dbReference type="EMBL" id="CAF4815405.1"/>
    </source>
</evidence>
<reference evidence="11" key="1">
    <citation type="submission" date="2021-02" db="EMBL/GenBank/DDBJ databases">
        <authorList>
            <person name="Steward A R."/>
        </authorList>
    </citation>
    <scope>NUCLEOTIDE SEQUENCE</scope>
</reference>
<evidence type="ECO:0000256" key="7">
    <source>
        <dbReference type="ARBA" id="ARBA00023136"/>
    </source>
</evidence>
<comment type="caution">
    <text evidence="10">Lacks conserved residue(s) required for the propagation of feature annotation.</text>
</comment>
<feature type="transmembrane region" description="Helical" evidence="10">
    <location>
        <begin position="50"/>
        <end position="73"/>
    </location>
</feature>
<evidence type="ECO:0000256" key="6">
    <source>
        <dbReference type="ARBA" id="ARBA00022989"/>
    </source>
</evidence>
<keyword evidence="7 10" id="KW-0472">Membrane</keyword>
<sequence length="417" mass="48453">MKRFENLWQKLTHTKALELSSGRFETLYFESAYRVTYLAGLSFFHEKPLYSIYSTTVKLFLFLLCVSELWYFLTSQWTIDTIIDSVNITIIQLSAFYKYTKKLANESVFRRLASSMNSEHFDLSTEERKKIFEMWQRRNEGHVKLILGLGTCTIIAWYIYPLVDDLDFNLSVPIRLPFNYQTPILYPITYIGVIIVFSYISYFVMVNDLIIQVHLMHLLCQYSILSDCFRHILRDCKQDFKGMDETQLYSNLNFRQKYKNRLGSLTQQHKFILNNTSDLRDILSAPMLAQLAVSTTLICSIGYQLVATSMNVNITKWLMSLLYLGYNMFGLYILCRWCEEVKIQSIAVGEAVYFSGWERGITQVPGVRSSILLILARCNKPLVLSAGGMYDLSLQAYATMVKTSYSALTVLLRFRQS</sequence>
<accession>A0A821PZM8</accession>
<gene>
    <name evidence="11" type="ORF">PMACD_LOCUS4293</name>
</gene>
<dbReference type="GO" id="GO:0005886">
    <property type="term" value="C:plasma membrane"/>
    <property type="evidence" value="ECO:0007669"/>
    <property type="project" value="UniProtKB-SubCell"/>
</dbReference>
<evidence type="ECO:0000256" key="1">
    <source>
        <dbReference type="ARBA" id="ARBA00004651"/>
    </source>
</evidence>
<evidence type="ECO:0000256" key="5">
    <source>
        <dbReference type="ARBA" id="ARBA00022725"/>
    </source>
</evidence>
<dbReference type="GO" id="GO:0004984">
    <property type="term" value="F:olfactory receptor activity"/>
    <property type="evidence" value="ECO:0007669"/>
    <property type="project" value="InterPro"/>
</dbReference>
<dbReference type="EMBL" id="CAJOBZ010000007">
    <property type="protein sequence ID" value="CAF4815405.1"/>
    <property type="molecule type" value="Genomic_DNA"/>
</dbReference>
<dbReference type="GO" id="GO:0007165">
    <property type="term" value="P:signal transduction"/>
    <property type="evidence" value="ECO:0007669"/>
    <property type="project" value="UniProtKB-KW"/>
</dbReference>
<evidence type="ECO:0000256" key="10">
    <source>
        <dbReference type="RuleBase" id="RU351113"/>
    </source>
</evidence>
<evidence type="ECO:0000256" key="4">
    <source>
        <dbReference type="ARBA" id="ARBA00022692"/>
    </source>
</evidence>
<dbReference type="InterPro" id="IPR004117">
    <property type="entry name" value="7tm6_olfct_rcpt"/>
</dbReference>
<proteinExistence type="inferred from homology"/>
<evidence type="ECO:0000256" key="8">
    <source>
        <dbReference type="ARBA" id="ARBA00023170"/>
    </source>
</evidence>
<keyword evidence="3 10" id="KW-0716">Sensory transduction</keyword>
<evidence type="ECO:0000256" key="3">
    <source>
        <dbReference type="ARBA" id="ARBA00022606"/>
    </source>
</evidence>
<evidence type="ECO:0000256" key="2">
    <source>
        <dbReference type="ARBA" id="ARBA00022475"/>
    </source>
</evidence>
<dbReference type="Pfam" id="PF02949">
    <property type="entry name" value="7tm_6"/>
    <property type="match status" value="1"/>
</dbReference>
<comment type="subcellular location">
    <subcellularLocation>
        <location evidence="1 10">Cell membrane</location>
        <topology evidence="1 10">Multi-pass membrane protein</topology>
    </subcellularLocation>
</comment>
<keyword evidence="9 10" id="KW-0807">Transducer</keyword>
<dbReference type="GO" id="GO:0005549">
    <property type="term" value="F:odorant binding"/>
    <property type="evidence" value="ECO:0007669"/>
    <property type="project" value="InterPro"/>
</dbReference>
<protein>
    <recommendedName>
        <fullName evidence="10">Odorant receptor</fullName>
    </recommendedName>
</protein>
<dbReference type="AlphaFoldDB" id="A0A821PZM8"/>
<keyword evidence="6 10" id="KW-1133">Transmembrane helix</keyword>
<comment type="similarity">
    <text evidence="10">Belongs to the insect chemoreceptor superfamily. Heteromeric odorant receptor channel (TC 1.A.69) family.</text>
</comment>
<dbReference type="PANTHER" id="PTHR21137:SF35">
    <property type="entry name" value="ODORANT RECEPTOR 19A-RELATED"/>
    <property type="match status" value="1"/>
</dbReference>
<keyword evidence="5 10" id="KW-0552">Olfaction</keyword>
<keyword evidence="8 10" id="KW-0675">Receptor</keyword>
<keyword evidence="2" id="KW-1003">Cell membrane</keyword>
<feature type="transmembrane region" description="Helical" evidence="10">
    <location>
        <begin position="317"/>
        <end position="335"/>
    </location>
</feature>
<feature type="transmembrane region" description="Helical" evidence="10">
    <location>
        <begin position="183"/>
        <end position="206"/>
    </location>
</feature>
<evidence type="ECO:0000313" key="12">
    <source>
        <dbReference type="Proteomes" id="UP000663880"/>
    </source>
</evidence>
<keyword evidence="12" id="KW-1185">Reference proteome</keyword>
<feature type="transmembrane region" description="Helical" evidence="10">
    <location>
        <begin position="287"/>
        <end position="305"/>
    </location>
</feature>
<dbReference type="PANTHER" id="PTHR21137">
    <property type="entry name" value="ODORANT RECEPTOR"/>
    <property type="match status" value="1"/>
</dbReference>
<organism evidence="11 12">
    <name type="scientific">Pieris macdunnoughi</name>
    <dbReference type="NCBI Taxonomy" id="345717"/>
    <lineage>
        <taxon>Eukaryota</taxon>
        <taxon>Metazoa</taxon>
        <taxon>Ecdysozoa</taxon>
        <taxon>Arthropoda</taxon>
        <taxon>Hexapoda</taxon>
        <taxon>Insecta</taxon>
        <taxon>Pterygota</taxon>
        <taxon>Neoptera</taxon>
        <taxon>Endopterygota</taxon>
        <taxon>Lepidoptera</taxon>
        <taxon>Glossata</taxon>
        <taxon>Ditrysia</taxon>
        <taxon>Papilionoidea</taxon>
        <taxon>Pieridae</taxon>
        <taxon>Pierinae</taxon>
        <taxon>Pieris</taxon>
    </lineage>
</organism>
<dbReference type="OrthoDB" id="7539170at2759"/>